<proteinExistence type="predicted"/>
<dbReference type="Pfam" id="PF04203">
    <property type="entry name" value="Sortase"/>
    <property type="match status" value="1"/>
</dbReference>
<dbReference type="NCBIfam" id="TIGR01076">
    <property type="entry name" value="sortase_fam"/>
    <property type="match status" value="1"/>
</dbReference>
<evidence type="ECO:0000256" key="1">
    <source>
        <dbReference type="ARBA" id="ARBA00022801"/>
    </source>
</evidence>
<dbReference type="AlphaFoldDB" id="A0A8J3R2C7"/>
<sequence length="308" mass="32556">MTVTATRQAPEPDILAPWLAPPAPRPLNRWRDATGIVLHTLAVVVLGFVLTLTLVSWLEHHAAQTSGYNTLRVGLAQGTAPVGQTGADGRLLAPGTPVALLKIPVIHVNEVVFEGTTSGILMSGPGHERDTVLPGQPGTSVIMGRLGAYGGPFRNLERLDVGDVFTVTTGQGVATYQVVASRRAGDAVPPPLAPGKGRLTLVTAAGTPFLPSGLLRVDADLVSPAQPAPRAALPRGAIEPRERPMAGDTSTAWALLQWAEVLLVATVAAAWCWRRWGRRQSWIVFLPVLTLLGLAVADQTTRLLPNLL</sequence>
<dbReference type="SUPFAM" id="SSF63817">
    <property type="entry name" value="Sortase"/>
    <property type="match status" value="1"/>
</dbReference>
<feature type="transmembrane region" description="Helical" evidence="2">
    <location>
        <begin position="36"/>
        <end position="58"/>
    </location>
</feature>
<dbReference type="InterPro" id="IPR023365">
    <property type="entry name" value="Sortase_dom-sf"/>
</dbReference>
<protein>
    <submittedName>
        <fullName evidence="3">Sortase</fullName>
    </submittedName>
</protein>
<dbReference type="EMBL" id="BONZ01000094">
    <property type="protein sequence ID" value="GIH20378.1"/>
    <property type="molecule type" value="Genomic_DNA"/>
</dbReference>
<keyword evidence="1" id="KW-0378">Hydrolase</keyword>
<name>A0A8J3R2C7_9ACTN</name>
<keyword evidence="2" id="KW-0812">Transmembrane</keyword>
<dbReference type="RefSeq" id="WP_203923798.1">
    <property type="nucleotide sequence ID" value="NZ_BONZ01000094.1"/>
</dbReference>
<dbReference type="InterPro" id="IPR005754">
    <property type="entry name" value="Sortase"/>
</dbReference>
<reference evidence="3" key="1">
    <citation type="submission" date="2021-01" db="EMBL/GenBank/DDBJ databases">
        <title>Whole genome shotgun sequence of Rugosimonospora africana NBRC 104875.</title>
        <authorList>
            <person name="Komaki H."/>
            <person name="Tamura T."/>
        </authorList>
    </citation>
    <scope>NUCLEOTIDE SEQUENCE</scope>
    <source>
        <strain evidence="3">NBRC 104875</strain>
    </source>
</reference>
<keyword evidence="2" id="KW-0472">Membrane</keyword>
<feature type="transmembrane region" description="Helical" evidence="2">
    <location>
        <begin position="252"/>
        <end position="273"/>
    </location>
</feature>
<keyword evidence="4" id="KW-1185">Reference proteome</keyword>
<keyword evidence="2" id="KW-1133">Transmembrane helix</keyword>
<dbReference type="Gene3D" id="2.40.260.10">
    <property type="entry name" value="Sortase"/>
    <property type="match status" value="1"/>
</dbReference>
<organism evidence="3 4">
    <name type="scientific">Rugosimonospora africana</name>
    <dbReference type="NCBI Taxonomy" id="556532"/>
    <lineage>
        <taxon>Bacteria</taxon>
        <taxon>Bacillati</taxon>
        <taxon>Actinomycetota</taxon>
        <taxon>Actinomycetes</taxon>
        <taxon>Micromonosporales</taxon>
        <taxon>Micromonosporaceae</taxon>
        <taxon>Rugosimonospora</taxon>
    </lineage>
</organism>
<comment type="caution">
    <text evidence="3">The sequence shown here is derived from an EMBL/GenBank/DDBJ whole genome shotgun (WGS) entry which is preliminary data.</text>
</comment>
<dbReference type="GO" id="GO:0016787">
    <property type="term" value="F:hydrolase activity"/>
    <property type="evidence" value="ECO:0007669"/>
    <property type="project" value="UniProtKB-KW"/>
</dbReference>
<feature type="transmembrane region" description="Helical" evidence="2">
    <location>
        <begin position="280"/>
        <end position="297"/>
    </location>
</feature>
<gene>
    <name evidence="3" type="ORF">Raf01_85500</name>
</gene>
<dbReference type="Proteomes" id="UP000642748">
    <property type="component" value="Unassembled WGS sequence"/>
</dbReference>
<accession>A0A8J3R2C7</accession>
<evidence type="ECO:0000313" key="3">
    <source>
        <dbReference type="EMBL" id="GIH20378.1"/>
    </source>
</evidence>
<evidence type="ECO:0000256" key="2">
    <source>
        <dbReference type="SAM" id="Phobius"/>
    </source>
</evidence>
<evidence type="ECO:0000313" key="4">
    <source>
        <dbReference type="Proteomes" id="UP000642748"/>
    </source>
</evidence>